<evidence type="ECO:0000313" key="7">
    <source>
        <dbReference type="Proteomes" id="UP000249915"/>
    </source>
</evidence>
<dbReference type="InterPro" id="IPR002139">
    <property type="entry name" value="Ribo/fructo_kinase"/>
</dbReference>
<proteinExistence type="inferred from homology"/>
<dbReference type="OrthoDB" id="7946249at2"/>
<comment type="similarity">
    <text evidence="1 4">Belongs to the carbohydrate kinase PfkB family.</text>
</comment>
<organism evidence="6 7">
    <name type="scientific">Prauserella muralis</name>
    <dbReference type="NCBI Taxonomy" id="588067"/>
    <lineage>
        <taxon>Bacteria</taxon>
        <taxon>Bacillati</taxon>
        <taxon>Actinomycetota</taxon>
        <taxon>Actinomycetes</taxon>
        <taxon>Pseudonocardiales</taxon>
        <taxon>Pseudonocardiaceae</taxon>
        <taxon>Prauserella</taxon>
    </lineage>
</organism>
<evidence type="ECO:0000256" key="1">
    <source>
        <dbReference type="ARBA" id="ARBA00010688"/>
    </source>
</evidence>
<dbReference type="GO" id="GO:0005829">
    <property type="term" value="C:cytosol"/>
    <property type="evidence" value="ECO:0007669"/>
    <property type="project" value="TreeGrafter"/>
</dbReference>
<dbReference type="PRINTS" id="PR00990">
    <property type="entry name" value="RIBOKINASE"/>
</dbReference>
<dbReference type="Pfam" id="PF00294">
    <property type="entry name" value="PfkB"/>
    <property type="match status" value="1"/>
</dbReference>
<dbReference type="RefSeq" id="WP_112285385.1">
    <property type="nucleotide sequence ID" value="NZ_MASW01000007.1"/>
</dbReference>
<dbReference type="SUPFAM" id="SSF53613">
    <property type="entry name" value="Ribokinase-like"/>
    <property type="match status" value="1"/>
</dbReference>
<dbReference type="AlphaFoldDB" id="A0A2V4AHR2"/>
<evidence type="ECO:0000259" key="5">
    <source>
        <dbReference type="Pfam" id="PF00294"/>
    </source>
</evidence>
<dbReference type="PANTHER" id="PTHR10584">
    <property type="entry name" value="SUGAR KINASE"/>
    <property type="match status" value="1"/>
</dbReference>
<dbReference type="InterPro" id="IPR011611">
    <property type="entry name" value="PfkB_dom"/>
</dbReference>
<accession>A0A2V4AHR2</accession>
<evidence type="ECO:0000256" key="2">
    <source>
        <dbReference type="ARBA" id="ARBA00022679"/>
    </source>
</evidence>
<evidence type="ECO:0000256" key="4">
    <source>
        <dbReference type="RuleBase" id="RU003704"/>
    </source>
</evidence>
<reference evidence="6 7" key="1">
    <citation type="submission" date="2016-07" db="EMBL/GenBank/DDBJ databases">
        <title>Draft genome sequence of Prauserella muralis DSM 45305, isolated from a mould-covered wall in an indoor environment.</title>
        <authorList>
            <person name="Ruckert C."/>
            <person name="Albersmeier A."/>
            <person name="Jiang C.-L."/>
            <person name="Jiang Y."/>
            <person name="Kalinowski J."/>
            <person name="Schneider O."/>
            <person name="Winkler A."/>
            <person name="Zotchev S.B."/>
        </authorList>
    </citation>
    <scope>NUCLEOTIDE SEQUENCE [LARGE SCALE GENOMIC DNA]</scope>
    <source>
        <strain evidence="6 7">DSM 45305</strain>
    </source>
</reference>
<dbReference type="PROSITE" id="PS00583">
    <property type="entry name" value="PFKB_KINASES_1"/>
    <property type="match status" value="1"/>
</dbReference>
<dbReference type="GO" id="GO:0006796">
    <property type="term" value="P:phosphate-containing compound metabolic process"/>
    <property type="evidence" value="ECO:0007669"/>
    <property type="project" value="UniProtKB-ARBA"/>
</dbReference>
<evidence type="ECO:0000256" key="3">
    <source>
        <dbReference type="ARBA" id="ARBA00022777"/>
    </source>
</evidence>
<dbReference type="InterPro" id="IPR002173">
    <property type="entry name" value="Carboh/pur_kinase_PfkB_CS"/>
</dbReference>
<keyword evidence="3 4" id="KW-0418">Kinase</keyword>
<gene>
    <name evidence="6" type="ORF">BAY60_32460</name>
</gene>
<dbReference type="EMBL" id="MASW01000007">
    <property type="protein sequence ID" value="PXY19455.1"/>
    <property type="molecule type" value="Genomic_DNA"/>
</dbReference>
<comment type="caution">
    <text evidence="6">The sequence shown here is derived from an EMBL/GenBank/DDBJ whole genome shotgun (WGS) entry which is preliminary data.</text>
</comment>
<name>A0A2V4AHR2_9PSEU</name>
<protein>
    <submittedName>
        <fullName evidence="6">Ribokinase</fullName>
    </submittedName>
</protein>
<keyword evidence="2 4" id="KW-0808">Transferase</keyword>
<feature type="domain" description="Carbohydrate kinase PfkB" evidence="5">
    <location>
        <begin position="4"/>
        <end position="290"/>
    </location>
</feature>
<dbReference type="Proteomes" id="UP000249915">
    <property type="component" value="Unassembled WGS sequence"/>
</dbReference>
<dbReference type="PROSITE" id="PS00584">
    <property type="entry name" value="PFKB_KINASES_2"/>
    <property type="match status" value="1"/>
</dbReference>
<dbReference type="InterPro" id="IPR029056">
    <property type="entry name" value="Ribokinase-like"/>
</dbReference>
<dbReference type="Gene3D" id="3.40.1190.20">
    <property type="match status" value="1"/>
</dbReference>
<dbReference type="GO" id="GO:0016301">
    <property type="term" value="F:kinase activity"/>
    <property type="evidence" value="ECO:0007669"/>
    <property type="project" value="UniProtKB-KW"/>
</dbReference>
<keyword evidence="7" id="KW-1185">Reference proteome</keyword>
<sequence length="296" mass="30137">MAVEVVVVGQLARDLVLTVGEAPGAGQSADVRHRREMLGGKGANQAVGLAQLGTRVALVGVAGDDDVGREMLAQARRDGIDTSATVRRDDTETALIVDVVDDDGHWRYLEHIPRPTLVGRDEIAAASGMIAEADTVVLQLQQPGQTALAAARLARASGTRVVLDGAPHQDADVLLADADVVRADAREGEQLTGRSLDTVAGAERAAADLLGSGPSLAVLEVAGEGDLFADAERTLFLPHGEAEVVDTTGAGDALIAGLTATLTRGGSTREAAEAAVAAAGATVGHAGGRPHLSPRA</sequence>
<dbReference type="PANTHER" id="PTHR10584:SF157">
    <property type="entry name" value="SULFOFRUCTOSE KINASE"/>
    <property type="match status" value="1"/>
</dbReference>
<evidence type="ECO:0000313" key="6">
    <source>
        <dbReference type="EMBL" id="PXY19455.1"/>
    </source>
</evidence>